<organism evidence="1 2">
    <name type="scientific">Actinomadura chokoriensis</name>
    <dbReference type="NCBI Taxonomy" id="454156"/>
    <lineage>
        <taxon>Bacteria</taxon>
        <taxon>Bacillati</taxon>
        <taxon>Actinomycetota</taxon>
        <taxon>Actinomycetes</taxon>
        <taxon>Streptosporangiales</taxon>
        <taxon>Thermomonosporaceae</taxon>
        <taxon>Actinomadura</taxon>
    </lineage>
</organism>
<sequence>MTDSSRASRRLAALMAGMGTLHMIAPKPFDAIIPESLPGRARTWTYLSGAAELGCAAAVAHPRSRRAGALATAALMAAVFPANVKMAHDWRRRPLPLRAAAYGRLPLQVPMIAWALRVAREAGGRGAAT</sequence>
<evidence type="ECO:0000313" key="2">
    <source>
        <dbReference type="Proteomes" id="UP001569904"/>
    </source>
</evidence>
<dbReference type="PANTHER" id="PTHR36974">
    <property type="entry name" value="MEMBRANE PROTEIN-RELATED"/>
    <property type="match status" value="1"/>
</dbReference>
<dbReference type="RefSeq" id="WP_371942578.1">
    <property type="nucleotide sequence ID" value="NZ_JAXCEH010000012.1"/>
</dbReference>
<reference evidence="1 2" key="1">
    <citation type="submission" date="2023-11" db="EMBL/GenBank/DDBJ databases">
        <title>Actinomadura monticuli sp. nov., isolated from volcanic ash.</title>
        <authorList>
            <person name="Lee S.D."/>
            <person name="Yang H."/>
            <person name="Kim I.S."/>
        </authorList>
    </citation>
    <scope>NUCLEOTIDE SEQUENCE [LARGE SCALE GENOMIC DNA]</scope>
    <source>
        <strain evidence="1 2">DSM 45346</strain>
    </source>
</reference>
<accession>A0ABV4QZ20</accession>
<dbReference type="PANTHER" id="PTHR36974:SF1">
    <property type="entry name" value="DOXX FAMILY MEMBRANE PROTEIN"/>
    <property type="match status" value="1"/>
</dbReference>
<evidence type="ECO:0008006" key="3">
    <source>
        <dbReference type="Google" id="ProtNLM"/>
    </source>
</evidence>
<evidence type="ECO:0000313" key="1">
    <source>
        <dbReference type="EMBL" id="MFA1555857.1"/>
    </source>
</evidence>
<name>A0ABV4QZ20_9ACTN</name>
<protein>
    <recommendedName>
        <fullName evidence="3">DoxX family membrane protein</fullName>
    </recommendedName>
</protein>
<gene>
    <name evidence="1" type="ORF">SM436_19390</name>
</gene>
<dbReference type="EMBL" id="JAXCEH010000012">
    <property type="protein sequence ID" value="MFA1555857.1"/>
    <property type="molecule type" value="Genomic_DNA"/>
</dbReference>
<dbReference type="Proteomes" id="UP001569904">
    <property type="component" value="Unassembled WGS sequence"/>
</dbReference>
<comment type="caution">
    <text evidence="1">The sequence shown here is derived from an EMBL/GenBank/DDBJ whole genome shotgun (WGS) entry which is preliminary data.</text>
</comment>
<keyword evidence="2" id="KW-1185">Reference proteome</keyword>
<proteinExistence type="predicted"/>